<dbReference type="Pfam" id="PF05347">
    <property type="entry name" value="Complex1_LYR"/>
    <property type="match status" value="1"/>
</dbReference>
<evidence type="ECO:0000313" key="3">
    <source>
        <dbReference type="Proteomes" id="UP000694395"/>
    </source>
</evidence>
<feature type="domain" description="Complex 1 LYR protein" evidence="1">
    <location>
        <begin position="8"/>
        <end position="59"/>
    </location>
</feature>
<dbReference type="InterPro" id="IPR008011">
    <property type="entry name" value="Complex1_LYR_dom"/>
</dbReference>
<dbReference type="GeneTree" id="ENSGT00940000168147"/>
<keyword evidence="3" id="KW-1185">Reference proteome</keyword>
<name>A0A8C7S9S9_ONCMY</name>
<organism evidence="2 3">
    <name type="scientific">Oncorhynchus mykiss</name>
    <name type="common">Rainbow trout</name>
    <name type="synonym">Salmo gairdneri</name>
    <dbReference type="NCBI Taxonomy" id="8022"/>
    <lineage>
        <taxon>Eukaryota</taxon>
        <taxon>Metazoa</taxon>
        <taxon>Chordata</taxon>
        <taxon>Craniata</taxon>
        <taxon>Vertebrata</taxon>
        <taxon>Euteleostomi</taxon>
        <taxon>Actinopterygii</taxon>
        <taxon>Neopterygii</taxon>
        <taxon>Teleostei</taxon>
        <taxon>Protacanthopterygii</taxon>
        <taxon>Salmoniformes</taxon>
        <taxon>Salmonidae</taxon>
        <taxon>Salmoninae</taxon>
        <taxon>Oncorhynchus</taxon>
    </lineage>
</organism>
<dbReference type="AlphaFoldDB" id="A0A8C7S9S9"/>
<evidence type="ECO:0000259" key="1">
    <source>
        <dbReference type="Pfam" id="PF05347"/>
    </source>
</evidence>
<proteinExistence type="predicted"/>
<reference evidence="2" key="2">
    <citation type="submission" date="2025-08" db="UniProtKB">
        <authorList>
            <consortium name="Ensembl"/>
        </authorList>
    </citation>
    <scope>IDENTIFICATION</scope>
</reference>
<sequence>MVASLRSQVLSLYRLLMKETYKKSRYALRRTIKQAKANRSVEDPKTVEQLLNQGRDNLDINQRQVDGLTRHN</sequence>
<dbReference type="Proteomes" id="UP000694395">
    <property type="component" value="Chromosome 15"/>
</dbReference>
<reference evidence="2" key="1">
    <citation type="submission" date="2020-07" db="EMBL/GenBank/DDBJ databases">
        <title>A long reads based de novo assembly of the rainbow trout Arlee double haploid line genome.</title>
        <authorList>
            <person name="Gao G."/>
            <person name="Palti Y."/>
        </authorList>
    </citation>
    <scope>NUCLEOTIDE SEQUENCE [LARGE SCALE GENOMIC DNA]</scope>
</reference>
<accession>A0A8C7S9S9</accession>
<reference evidence="2" key="3">
    <citation type="submission" date="2025-09" db="UniProtKB">
        <authorList>
            <consortium name="Ensembl"/>
        </authorList>
    </citation>
    <scope>IDENTIFICATION</scope>
</reference>
<dbReference type="Ensembl" id="ENSOMYT00000067710.2">
    <property type="protein sequence ID" value="ENSOMYP00000062167.2"/>
    <property type="gene ID" value="ENSOMYG00000028758.2"/>
</dbReference>
<evidence type="ECO:0000313" key="2">
    <source>
        <dbReference type="Ensembl" id="ENSOMYP00000062167.2"/>
    </source>
</evidence>
<protein>
    <recommendedName>
        <fullName evidence="1">Complex 1 LYR protein domain-containing protein</fullName>
    </recommendedName>
</protein>